<gene>
    <name evidence="2" type="ORF">ATH84_101530</name>
</gene>
<feature type="domain" description="IstB-like ATP-binding" evidence="1">
    <location>
        <begin position="11"/>
        <end position="71"/>
    </location>
</feature>
<dbReference type="SUPFAM" id="SSF52540">
    <property type="entry name" value="P-loop containing nucleoside triphosphate hydrolases"/>
    <property type="match status" value="1"/>
</dbReference>
<organism evidence="2 3">
    <name type="scientific">Paracoccus versutus</name>
    <name type="common">Thiobacillus versutus</name>
    <dbReference type="NCBI Taxonomy" id="34007"/>
    <lineage>
        <taxon>Bacteria</taxon>
        <taxon>Pseudomonadati</taxon>
        <taxon>Pseudomonadota</taxon>
        <taxon>Alphaproteobacteria</taxon>
        <taxon>Rhodobacterales</taxon>
        <taxon>Paracoccaceae</taxon>
        <taxon>Paracoccus</taxon>
    </lineage>
</organism>
<dbReference type="AlphaFoldDB" id="A0AAQ0KM05"/>
<proteinExistence type="predicted"/>
<reference evidence="2 3" key="1">
    <citation type="submission" date="2018-08" db="EMBL/GenBank/DDBJ databases">
        <title>Genomic Encyclopedia of Archaeal and Bacterial Type Strains, Phase II (KMG-II): from individual species to whole genera.</title>
        <authorList>
            <person name="Goeker M."/>
        </authorList>
    </citation>
    <scope>NUCLEOTIDE SEQUENCE [LARGE SCALE GENOMIC DNA]</scope>
    <source>
        <strain evidence="2 3">DSM 582</strain>
    </source>
</reference>
<evidence type="ECO:0000313" key="3">
    <source>
        <dbReference type="Proteomes" id="UP000256794"/>
    </source>
</evidence>
<dbReference type="GO" id="GO:0005524">
    <property type="term" value="F:ATP binding"/>
    <property type="evidence" value="ECO:0007669"/>
    <property type="project" value="InterPro"/>
</dbReference>
<comment type="caution">
    <text evidence="2">The sequence shown here is derived from an EMBL/GenBank/DDBJ whole genome shotgun (WGS) entry which is preliminary data.</text>
</comment>
<dbReference type="Proteomes" id="UP000256794">
    <property type="component" value="Unassembled WGS sequence"/>
</dbReference>
<evidence type="ECO:0000313" key="2">
    <source>
        <dbReference type="EMBL" id="REG46413.1"/>
    </source>
</evidence>
<dbReference type="Pfam" id="PF01695">
    <property type="entry name" value="IstB_IS21"/>
    <property type="match status" value="1"/>
</dbReference>
<sequence length="114" mass="12500">MAELLVVEINETLARDLASDEFLSQQRNVVLVGSTGSGKTHISVTIAGDGCRNAERAQSFFVSKNRLLIETSPTHNYHWAALSGGPSLRQKVNFTTPCRRVLSKLVPSNCSRSR</sequence>
<keyword evidence="3" id="KW-1185">Reference proteome</keyword>
<dbReference type="Gene3D" id="3.40.50.300">
    <property type="entry name" value="P-loop containing nucleotide triphosphate hydrolases"/>
    <property type="match status" value="1"/>
</dbReference>
<dbReference type="InterPro" id="IPR002611">
    <property type="entry name" value="IstB_ATP-bd"/>
</dbReference>
<evidence type="ECO:0000259" key="1">
    <source>
        <dbReference type="Pfam" id="PF01695"/>
    </source>
</evidence>
<name>A0AAQ0KM05_PARVE</name>
<protein>
    <submittedName>
        <fullName evidence="2">IstB-like ATP binding protein</fullName>
    </submittedName>
</protein>
<dbReference type="EMBL" id="QUMX01000015">
    <property type="protein sequence ID" value="REG46413.1"/>
    <property type="molecule type" value="Genomic_DNA"/>
</dbReference>
<dbReference type="InterPro" id="IPR027417">
    <property type="entry name" value="P-loop_NTPase"/>
</dbReference>
<accession>A0AAQ0KM05</accession>